<protein>
    <recommendedName>
        <fullName evidence="4">Secreted protein</fullName>
    </recommendedName>
</protein>
<name>A0A1C6UII7_9ACTN</name>
<dbReference type="AlphaFoldDB" id="A0A1C6UII7"/>
<evidence type="ECO:0000313" key="2">
    <source>
        <dbReference type="EMBL" id="SCL53758.1"/>
    </source>
</evidence>
<dbReference type="EMBL" id="FMIA01000002">
    <property type="protein sequence ID" value="SCL53758.1"/>
    <property type="molecule type" value="Genomic_DNA"/>
</dbReference>
<evidence type="ECO:0000256" key="1">
    <source>
        <dbReference type="SAM" id="SignalP"/>
    </source>
</evidence>
<keyword evidence="1" id="KW-0732">Signal</keyword>
<keyword evidence="3" id="KW-1185">Reference proteome</keyword>
<accession>A0A1C6UII7</accession>
<evidence type="ECO:0008006" key="4">
    <source>
        <dbReference type="Google" id="ProtNLM"/>
    </source>
</evidence>
<dbReference type="STRING" id="683228.GA0070617_2462"/>
<feature type="signal peptide" evidence="1">
    <location>
        <begin position="1"/>
        <end position="29"/>
    </location>
</feature>
<evidence type="ECO:0000313" key="3">
    <source>
        <dbReference type="Proteomes" id="UP000198937"/>
    </source>
</evidence>
<reference evidence="2 3" key="1">
    <citation type="submission" date="2016-06" db="EMBL/GenBank/DDBJ databases">
        <authorList>
            <person name="Kjaerup R.B."/>
            <person name="Dalgaard T.S."/>
            <person name="Juul-Madsen H.R."/>
        </authorList>
    </citation>
    <scope>NUCLEOTIDE SEQUENCE [LARGE SCALE GENOMIC DNA]</scope>
    <source>
        <strain evidence="2 3">DSM 45577</strain>
    </source>
</reference>
<feature type="chain" id="PRO_5008747841" description="Secreted protein" evidence="1">
    <location>
        <begin position="30"/>
        <end position="119"/>
    </location>
</feature>
<proteinExistence type="predicted"/>
<dbReference type="RefSeq" id="WP_229688301.1">
    <property type="nucleotide sequence ID" value="NZ_BMMJ01000004.1"/>
</dbReference>
<sequence length="119" mass="12723">MRSLLGRLAVGVVAGIGVSLVLVPVPAQAAATEHFSTTGAVGRAVYIKNGDWNLYARDPLTDGHCARWQVRAPGSSTWNWQGPSVCTATEQHATFGRAQYSYRICRTGVGNCSAPKTLY</sequence>
<dbReference type="Proteomes" id="UP000198937">
    <property type="component" value="Unassembled WGS sequence"/>
</dbReference>
<organism evidence="2 3">
    <name type="scientific">Micromonospora yangpuensis</name>
    <dbReference type="NCBI Taxonomy" id="683228"/>
    <lineage>
        <taxon>Bacteria</taxon>
        <taxon>Bacillati</taxon>
        <taxon>Actinomycetota</taxon>
        <taxon>Actinomycetes</taxon>
        <taxon>Micromonosporales</taxon>
        <taxon>Micromonosporaceae</taxon>
        <taxon>Micromonospora</taxon>
    </lineage>
</organism>
<gene>
    <name evidence="2" type="ORF">GA0070617_2462</name>
</gene>